<gene>
    <name evidence="5" type="ORF">J2W84_006001</name>
</gene>
<accession>A0ABU1R6A6</accession>
<dbReference type="PANTHER" id="PTHR43280:SF32">
    <property type="entry name" value="TRANSCRIPTIONAL REGULATORY PROTEIN"/>
    <property type="match status" value="1"/>
</dbReference>
<dbReference type="Pfam" id="PF12833">
    <property type="entry name" value="HTH_18"/>
    <property type="match status" value="1"/>
</dbReference>
<name>A0ABU1R6A6_9BACT</name>
<keyword evidence="1" id="KW-0805">Transcription regulation</keyword>
<dbReference type="PANTHER" id="PTHR43280">
    <property type="entry name" value="ARAC-FAMILY TRANSCRIPTIONAL REGULATOR"/>
    <property type="match status" value="1"/>
</dbReference>
<dbReference type="Proteomes" id="UP001264980">
    <property type="component" value="Unassembled WGS sequence"/>
</dbReference>
<evidence type="ECO:0000259" key="4">
    <source>
        <dbReference type="PROSITE" id="PS01124"/>
    </source>
</evidence>
<reference evidence="5 6" key="1">
    <citation type="submission" date="2023-07" db="EMBL/GenBank/DDBJ databases">
        <title>Sorghum-associated microbial communities from plants grown in Nebraska, USA.</title>
        <authorList>
            <person name="Schachtman D."/>
        </authorList>
    </citation>
    <scope>NUCLEOTIDE SEQUENCE [LARGE SCALE GENOMIC DNA]</scope>
    <source>
        <strain evidence="5 6">BE57</strain>
    </source>
</reference>
<evidence type="ECO:0000256" key="2">
    <source>
        <dbReference type="ARBA" id="ARBA00023125"/>
    </source>
</evidence>
<evidence type="ECO:0000313" key="5">
    <source>
        <dbReference type="EMBL" id="MDR6808936.1"/>
    </source>
</evidence>
<evidence type="ECO:0000256" key="3">
    <source>
        <dbReference type="ARBA" id="ARBA00023163"/>
    </source>
</evidence>
<evidence type="ECO:0000313" key="6">
    <source>
        <dbReference type="Proteomes" id="UP001264980"/>
    </source>
</evidence>
<feature type="domain" description="HTH araC/xylS-type" evidence="4">
    <location>
        <begin position="197"/>
        <end position="302"/>
    </location>
</feature>
<dbReference type="PROSITE" id="PS01124">
    <property type="entry name" value="HTH_ARAC_FAMILY_2"/>
    <property type="match status" value="1"/>
</dbReference>
<dbReference type="RefSeq" id="WP_309991604.1">
    <property type="nucleotide sequence ID" value="NZ_JAVDTI010000008.1"/>
</dbReference>
<keyword evidence="3" id="KW-0804">Transcription</keyword>
<dbReference type="InterPro" id="IPR009057">
    <property type="entry name" value="Homeodomain-like_sf"/>
</dbReference>
<dbReference type="EMBL" id="JAVDTI010000008">
    <property type="protein sequence ID" value="MDR6808936.1"/>
    <property type="molecule type" value="Genomic_DNA"/>
</dbReference>
<organism evidence="5 6">
    <name type="scientific">Dyadobacter fermentans</name>
    <dbReference type="NCBI Taxonomy" id="94254"/>
    <lineage>
        <taxon>Bacteria</taxon>
        <taxon>Pseudomonadati</taxon>
        <taxon>Bacteroidota</taxon>
        <taxon>Cytophagia</taxon>
        <taxon>Cytophagales</taxon>
        <taxon>Spirosomataceae</taxon>
        <taxon>Dyadobacter</taxon>
    </lineage>
</organism>
<dbReference type="SUPFAM" id="SSF46689">
    <property type="entry name" value="Homeodomain-like"/>
    <property type="match status" value="1"/>
</dbReference>
<protein>
    <submittedName>
        <fullName evidence="5">AraC-like DNA-binding protein</fullName>
    </submittedName>
</protein>
<evidence type="ECO:0000256" key="1">
    <source>
        <dbReference type="ARBA" id="ARBA00023015"/>
    </source>
</evidence>
<dbReference type="InterPro" id="IPR018060">
    <property type="entry name" value="HTH_AraC"/>
</dbReference>
<sequence length="305" mass="35040">MKIQPPHIVHSISEQHRILALPKPVHPLVSVFSFDEMDHANADTRIKTLVTNMYCVSLKRNVAGKVRYGQGFYDFDEGIMFCTGPGQVTGNITEDHKPVGWCVVFHPDFIRRHPLGQRIKDYGFFDYSVNEALHLSEQEEGLIISLVKMLRDEISARIDAYSEDVIVAHLELLLSYAHRFYGRQFITRKPVSSDVLVRFEKLVSDYFQTDRPVLEGLPTVSYLARELNFSDNYLSDLLKNLTGQNAQQHIHRFVIDKAKELLAQTNLTVGEIGFQLGFEFPQSFSRLFKSKTSMTPLNYRRSLAR</sequence>
<keyword evidence="6" id="KW-1185">Reference proteome</keyword>
<proteinExistence type="predicted"/>
<dbReference type="SMART" id="SM00342">
    <property type="entry name" value="HTH_ARAC"/>
    <property type="match status" value="1"/>
</dbReference>
<comment type="caution">
    <text evidence="5">The sequence shown here is derived from an EMBL/GenBank/DDBJ whole genome shotgun (WGS) entry which is preliminary data.</text>
</comment>
<keyword evidence="2" id="KW-0238">DNA-binding</keyword>
<dbReference type="Gene3D" id="1.10.10.60">
    <property type="entry name" value="Homeodomain-like"/>
    <property type="match status" value="1"/>
</dbReference>